<dbReference type="Proteomes" id="UP000184356">
    <property type="component" value="Unassembled WGS sequence"/>
</dbReference>
<evidence type="ECO:0000313" key="1">
    <source>
        <dbReference type="EMBL" id="OJJ61564.1"/>
    </source>
</evidence>
<dbReference type="AlphaFoldDB" id="A0A1L9TQ54"/>
<dbReference type="VEuPathDB" id="FungiDB:ASPSYDRAFT_30048"/>
<gene>
    <name evidence="1" type="ORF">ASPSYDRAFT_30048</name>
</gene>
<organism evidence="1 2">
    <name type="scientific">Aspergillus sydowii CBS 593.65</name>
    <dbReference type="NCBI Taxonomy" id="1036612"/>
    <lineage>
        <taxon>Eukaryota</taxon>
        <taxon>Fungi</taxon>
        <taxon>Dikarya</taxon>
        <taxon>Ascomycota</taxon>
        <taxon>Pezizomycotina</taxon>
        <taxon>Eurotiomycetes</taxon>
        <taxon>Eurotiomycetidae</taxon>
        <taxon>Eurotiales</taxon>
        <taxon>Aspergillaceae</taxon>
        <taxon>Aspergillus</taxon>
        <taxon>Aspergillus subgen. Nidulantes</taxon>
    </lineage>
</organism>
<dbReference type="RefSeq" id="XP_040705370.1">
    <property type="nucleotide sequence ID" value="XM_040844725.1"/>
</dbReference>
<proteinExistence type="predicted"/>
<sequence length="163" mass="18666">MPWSMVPFISRNVCCAILIFPYVTVLGTTMSALMPKPLFPHVDKTSLFRFTTLHTTWRTFQPPELWYPFQFQPPQTNNGRALQAEDNEAFRERLPRSSFLPSRCRCTFDAWPYQHVHVACDRSMSSGVVLPATEMEGAPCVHGIDSSNGRFEEHSVRKALAMR</sequence>
<evidence type="ECO:0000313" key="2">
    <source>
        <dbReference type="Proteomes" id="UP000184356"/>
    </source>
</evidence>
<keyword evidence="2" id="KW-1185">Reference proteome</keyword>
<name>A0A1L9TQ54_9EURO</name>
<dbReference type="GeneID" id="63760798"/>
<accession>A0A1L9TQ54</accession>
<dbReference type="EMBL" id="KV878584">
    <property type="protein sequence ID" value="OJJ61564.1"/>
    <property type="molecule type" value="Genomic_DNA"/>
</dbReference>
<protein>
    <submittedName>
        <fullName evidence="1">Uncharacterized protein</fullName>
    </submittedName>
</protein>
<reference evidence="2" key="1">
    <citation type="journal article" date="2017" name="Genome Biol.">
        <title>Comparative genomics reveals high biological diversity and specific adaptations in the industrially and medically important fungal genus Aspergillus.</title>
        <authorList>
            <person name="de Vries R.P."/>
            <person name="Riley R."/>
            <person name="Wiebenga A."/>
            <person name="Aguilar-Osorio G."/>
            <person name="Amillis S."/>
            <person name="Uchima C.A."/>
            <person name="Anderluh G."/>
            <person name="Asadollahi M."/>
            <person name="Askin M."/>
            <person name="Barry K."/>
            <person name="Battaglia E."/>
            <person name="Bayram O."/>
            <person name="Benocci T."/>
            <person name="Braus-Stromeyer S.A."/>
            <person name="Caldana C."/>
            <person name="Canovas D."/>
            <person name="Cerqueira G.C."/>
            <person name="Chen F."/>
            <person name="Chen W."/>
            <person name="Choi C."/>
            <person name="Clum A."/>
            <person name="Dos Santos R.A."/>
            <person name="Damasio A.R."/>
            <person name="Diallinas G."/>
            <person name="Emri T."/>
            <person name="Fekete E."/>
            <person name="Flipphi M."/>
            <person name="Freyberg S."/>
            <person name="Gallo A."/>
            <person name="Gournas C."/>
            <person name="Habgood R."/>
            <person name="Hainaut M."/>
            <person name="Harispe M.L."/>
            <person name="Henrissat B."/>
            <person name="Hilden K.S."/>
            <person name="Hope R."/>
            <person name="Hossain A."/>
            <person name="Karabika E."/>
            <person name="Karaffa L."/>
            <person name="Karanyi Z."/>
            <person name="Krasevec N."/>
            <person name="Kuo A."/>
            <person name="Kusch H."/>
            <person name="LaButti K."/>
            <person name="Lagendijk E.L."/>
            <person name="Lapidus A."/>
            <person name="Levasseur A."/>
            <person name="Lindquist E."/>
            <person name="Lipzen A."/>
            <person name="Logrieco A.F."/>
            <person name="MacCabe A."/>
            <person name="Maekelae M.R."/>
            <person name="Malavazi I."/>
            <person name="Melin P."/>
            <person name="Meyer V."/>
            <person name="Mielnichuk N."/>
            <person name="Miskei M."/>
            <person name="Molnar A.P."/>
            <person name="Mule G."/>
            <person name="Ngan C.Y."/>
            <person name="Orejas M."/>
            <person name="Orosz E."/>
            <person name="Ouedraogo J.P."/>
            <person name="Overkamp K.M."/>
            <person name="Park H.-S."/>
            <person name="Perrone G."/>
            <person name="Piumi F."/>
            <person name="Punt P.J."/>
            <person name="Ram A.F."/>
            <person name="Ramon A."/>
            <person name="Rauscher S."/>
            <person name="Record E."/>
            <person name="Riano-Pachon D.M."/>
            <person name="Robert V."/>
            <person name="Roehrig J."/>
            <person name="Ruller R."/>
            <person name="Salamov A."/>
            <person name="Salih N.S."/>
            <person name="Samson R.A."/>
            <person name="Sandor E."/>
            <person name="Sanguinetti M."/>
            <person name="Schuetze T."/>
            <person name="Sepcic K."/>
            <person name="Shelest E."/>
            <person name="Sherlock G."/>
            <person name="Sophianopoulou V."/>
            <person name="Squina F.M."/>
            <person name="Sun H."/>
            <person name="Susca A."/>
            <person name="Todd R.B."/>
            <person name="Tsang A."/>
            <person name="Unkles S.E."/>
            <person name="van de Wiele N."/>
            <person name="van Rossen-Uffink D."/>
            <person name="Oliveira J.V."/>
            <person name="Vesth T.C."/>
            <person name="Visser J."/>
            <person name="Yu J.-H."/>
            <person name="Zhou M."/>
            <person name="Andersen M.R."/>
            <person name="Archer D.B."/>
            <person name="Baker S.E."/>
            <person name="Benoit I."/>
            <person name="Brakhage A.A."/>
            <person name="Braus G.H."/>
            <person name="Fischer R."/>
            <person name="Frisvad J.C."/>
            <person name="Goldman G.H."/>
            <person name="Houbraken J."/>
            <person name="Oakley B."/>
            <person name="Pocsi I."/>
            <person name="Scazzocchio C."/>
            <person name="Seiboth B."/>
            <person name="vanKuyk P.A."/>
            <person name="Wortman J."/>
            <person name="Dyer P.S."/>
            <person name="Grigoriev I.V."/>
        </authorList>
    </citation>
    <scope>NUCLEOTIDE SEQUENCE [LARGE SCALE GENOMIC DNA]</scope>
    <source>
        <strain evidence="2">CBS 593.65</strain>
    </source>
</reference>